<dbReference type="OrthoDB" id="559153at2"/>
<keyword evidence="1" id="KW-0175">Coiled coil</keyword>
<dbReference type="EMBL" id="MQWA01000001">
    <property type="protein sequence ID" value="PQJ27432.1"/>
    <property type="molecule type" value="Genomic_DNA"/>
</dbReference>
<comment type="caution">
    <text evidence="3">The sequence shown here is derived from an EMBL/GenBank/DDBJ whole genome shotgun (WGS) entry which is preliminary data.</text>
</comment>
<sequence length="362" mass="39825">MLPDPYDESESISYWPSAADLFMTLFIISIAAIAAIIVALLPTNDLSDQEAINNAVGINMSKIRQPVGELRTTLELPPISENAKPKLVISKLEETCQEAIKEIEILSSNTLADELTKLRKEVATLKSENLILENKNLVLLNENQSLKAQLKKLESAQKIIDQLEHDYGILLTENNDLRRQLNDKPPIINLTGSSQNADDPDAPPAIVFSSGKATLQPRFVQNLEGKLFPKVGAILEKYTTVDTLEIVGHTDGSPVSSKSNLDESIASHFAGSNNFSTMIAGSNCDLGLMRALAIRKAWKDWLRKEGKSDLYDGIDIRCYSAAQTAPPIGSKAATDGQVKSNWLSPNQDARRIEIRFTQLKTQ</sequence>
<evidence type="ECO:0000313" key="3">
    <source>
        <dbReference type="EMBL" id="PQJ27432.1"/>
    </source>
</evidence>
<evidence type="ECO:0008006" key="5">
    <source>
        <dbReference type="Google" id="ProtNLM"/>
    </source>
</evidence>
<organism evidence="3 4">
    <name type="scientific">Rubritalea profundi</name>
    <dbReference type="NCBI Taxonomy" id="1658618"/>
    <lineage>
        <taxon>Bacteria</taxon>
        <taxon>Pseudomonadati</taxon>
        <taxon>Verrucomicrobiota</taxon>
        <taxon>Verrucomicrobiia</taxon>
        <taxon>Verrucomicrobiales</taxon>
        <taxon>Rubritaleaceae</taxon>
        <taxon>Rubritalea</taxon>
    </lineage>
</organism>
<keyword evidence="2" id="KW-1133">Transmembrane helix</keyword>
<proteinExistence type="predicted"/>
<accession>A0A2S7TZD1</accession>
<name>A0A2S7TZD1_9BACT</name>
<dbReference type="Proteomes" id="UP000239907">
    <property type="component" value="Unassembled WGS sequence"/>
</dbReference>
<reference evidence="3 4" key="1">
    <citation type="submission" date="2016-12" db="EMBL/GenBank/DDBJ databases">
        <title>Study of bacterial adaptation to deep sea.</title>
        <authorList>
            <person name="Song J."/>
            <person name="Yoshizawa S."/>
            <person name="Kogure K."/>
        </authorList>
    </citation>
    <scope>NUCLEOTIDE SEQUENCE [LARGE SCALE GENOMIC DNA]</scope>
    <source>
        <strain evidence="3 4">SAORIC-165</strain>
    </source>
</reference>
<keyword evidence="4" id="KW-1185">Reference proteome</keyword>
<dbReference type="AlphaFoldDB" id="A0A2S7TZD1"/>
<protein>
    <recommendedName>
        <fullName evidence="5">OmpA-like domain-containing protein</fullName>
    </recommendedName>
</protein>
<dbReference type="Gene3D" id="3.30.1330.60">
    <property type="entry name" value="OmpA-like domain"/>
    <property type="match status" value="1"/>
</dbReference>
<dbReference type="InterPro" id="IPR036737">
    <property type="entry name" value="OmpA-like_sf"/>
</dbReference>
<keyword evidence="2" id="KW-0472">Membrane</keyword>
<keyword evidence="2" id="KW-0812">Transmembrane</keyword>
<gene>
    <name evidence="3" type="ORF">BSZ32_02255</name>
</gene>
<evidence type="ECO:0000256" key="2">
    <source>
        <dbReference type="SAM" id="Phobius"/>
    </source>
</evidence>
<dbReference type="RefSeq" id="WP_105041918.1">
    <property type="nucleotide sequence ID" value="NZ_MQWA01000001.1"/>
</dbReference>
<feature type="transmembrane region" description="Helical" evidence="2">
    <location>
        <begin position="21"/>
        <end position="41"/>
    </location>
</feature>
<feature type="coiled-coil region" evidence="1">
    <location>
        <begin position="89"/>
        <end position="180"/>
    </location>
</feature>
<evidence type="ECO:0000313" key="4">
    <source>
        <dbReference type="Proteomes" id="UP000239907"/>
    </source>
</evidence>
<evidence type="ECO:0000256" key="1">
    <source>
        <dbReference type="SAM" id="Coils"/>
    </source>
</evidence>